<dbReference type="SUPFAM" id="SSF52317">
    <property type="entry name" value="Class I glutamine amidotransferase-like"/>
    <property type="match status" value="1"/>
</dbReference>
<accession>A0A1I3P9S8</accession>
<name>A0A1I3P9S8_9BACL</name>
<evidence type="ECO:0000313" key="3">
    <source>
        <dbReference type="Proteomes" id="UP000198915"/>
    </source>
</evidence>
<evidence type="ECO:0000313" key="2">
    <source>
        <dbReference type="EMBL" id="SFJ18308.1"/>
    </source>
</evidence>
<evidence type="ECO:0000256" key="1">
    <source>
        <dbReference type="SAM" id="Phobius"/>
    </source>
</evidence>
<reference evidence="3" key="1">
    <citation type="submission" date="2016-10" db="EMBL/GenBank/DDBJ databases">
        <authorList>
            <person name="Varghese N."/>
            <person name="Submissions S."/>
        </authorList>
    </citation>
    <scope>NUCLEOTIDE SEQUENCE [LARGE SCALE GENOMIC DNA]</scope>
    <source>
        <strain evidence="3">OK042</strain>
    </source>
</reference>
<gene>
    <name evidence="2" type="ORF">SAMN05518846_102303</name>
</gene>
<dbReference type="InterPro" id="IPR029062">
    <property type="entry name" value="Class_I_gatase-like"/>
</dbReference>
<feature type="transmembrane region" description="Helical" evidence="1">
    <location>
        <begin position="342"/>
        <end position="363"/>
    </location>
</feature>
<dbReference type="STRING" id="1884381.SAMN05518846_102303"/>
<keyword evidence="1" id="KW-1133">Transmembrane helix</keyword>
<dbReference type="AlphaFoldDB" id="A0A1I3P9S8"/>
<feature type="transmembrane region" description="Helical" evidence="1">
    <location>
        <begin position="370"/>
        <end position="391"/>
    </location>
</feature>
<keyword evidence="3" id="KW-1185">Reference proteome</keyword>
<dbReference type="RefSeq" id="WP_092266805.1">
    <property type="nucleotide sequence ID" value="NZ_FORT01000002.1"/>
</dbReference>
<keyword evidence="1" id="KW-0812">Transmembrane</keyword>
<protein>
    <submittedName>
        <fullName evidence="2">Uncharacterized protein</fullName>
    </submittedName>
</protein>
<organism evidence="2 3">
    <name type="scientific">Brevibacillus centrosporus</name>
    <dbReference type="NCBI Taxonomy" id="54910"/>
    <lineage>
        <taxon>Bacteria</taxon>
        <taxon>Bacillati</taxon>
        <taxon>Bacillota</taxon>
        <taxon>Bacilli</taxon>
        <taxon>Bacillales</taxon>
        <taxon>Paenibacillaceae</taxon>
        <taxon>Brevibacillus</taxon>
    </lineage>
</organism>
<dbReference type="Proteomes" id="UP000198915">
    <property type="component" value="Unassembled WGS sequence"/>
</dbReference>
<proteinExistence type="predicted"/>
<sequence length="744" mass="83123">MRGKWMLFFAVFWLLFSVKPVEAESNIEINVNAPLGGLSKYNAWTRVEVNLAPQETPFHGFVDLTKDKSAKRLHESAWRQQVNIEAGKDATITFDMPSQVLLDDWYVRLTENGQVVQVEKLRLPYPKDGRTIGVVHQGGSAFHFLALQPSQVTKGIPYTIQNLAVDKLPDSAWLYQNLDVLAMGSELVGSLRAEQVNAIRDWVQTGGLLILSAGPGQDEVVEPFQADMPVETGRSGQANLKQAIERYTDEKAIPEGSLAVFNRDLPLFSAKAVGKGRILFVNYDVTAEPLASWQHNSQLWQNVMMQHGALSQLENSPFRDQMLHPFLELSKQIPGVQTPAPVWMVVLWCGYIVVIAPVVYLLLKRKGRRQWAWGVIPVTAVFMTVGIYLFGKPLVVKSSASYEISEVQIVDEQLAQTRTAATFLAVDQNQYDIDGQSLMVALPLSMGKNDYVPEGITAGNQLISFRNVPYLTPKQAIGFGTLRDAGSFTAHLTVNADHLQGSVTNHTRFAMESAFVEIGLQRIPIGALAIGEEKQVDIRLDPLLMPRTGEGNKKLSPEERLEQLKENVISFSRENKLRVIGVNTEPLPLLSMQEPHLAHYWNVVHQTVRLEADEKGMVTYPYGLLGISVSDTSGDVDSNSPYLWELGKGSITFELDAAGTGLKVERLTVPLDHSSFRPFHIEVFSQRTGKWIALKRGERLVVDKQLQEMMTPRGTLLLRFTHHASPRLTLPTPFFQVEGREQAW</sequence>
<dbReference type="EMBL" id="FORT01000002">
    <property type="protein sequence ID" value="SFJ18308.1"/>
    <property type="molecule type" value="Genomic_DNA"/>
</dbReference>
<keyword evidence="1" id="KW-0472">Membrane</keyword>